<dbReference type="Proteomes" id="UP001085076">
    <property type="component" value="Miscellaneous, Linkage group lg05"/>
</dbReference>
<evidence type="ECO:0000259" key="1">
    <source>
        <dbReference type="PROSITE" id="PS50004"/>
    </source>
</evidence>
<dbReference type="PANTHER" id="PTHR32246:SF69">
    <property type="entry name" value="CALCIUM-DEPENDENT LIPID-BINDING (CALB DOMAIN) FAMILY PROTEIN"/>
    <property type="match status" value="1"/>
</dbReference>
<protein>
    <recommendedName>
        <fullName evidence="1">C2 domain-containing protein</fullName>
    </recommendedName>
</protein>
<dbReference type="GO" id="GO:0006952">
    <property type="term" value="P:defense response"/>
    <property type="evidence" value="ECO:0007669"/>
    <property type="project" value="InterPro"/>
</dbReference>
<dbReference type="OrthoDB" id="1909968at2759"/>
<dbReference type="PROSITE" id="PS50004">
    <property type="entry name" value="C2"/>
    <property type="match status" value="1"/>
</dbReference>
<dbReference type="Pfam" id="PF00168">
    <property type="entry name" value="C2"/>
    <property type="match status" value="1"/>
</dbReference>
<evidence type="ECO:0000313" key="3">
    <source>
        <dbReference type="Proteomes" id="UP001085076"/>
    </source>
</evidence>
<dbReference type="CDD" id="cd04051">
    <property type="entry name" value="C2_SRC2_like"/>
    <property type="match status" value="1"/>
</dbReference>
<feature type="domain" description="C2" evidence="1">
    <location>
        <begin position="1"/>
        <end position="114"/>
    </location>
</feature>
<keyword evidence="3" id="KW-1185">Reference proteome</keyword>
<gene>
    <name evidence="2" type="ORF">J5N97_019804</name>
</gene>
<organism evidence="2 3">
    <name type="scientific">Dioscorea zingiberensis</name>
    <dbReference type="NCBI Taxonomy" id="325984"/>
    <lineage>
        <taxon>Eukaryota</taxon>
        <taxon>Viridiplantae</taxon>
        <taxon>Streptophyta</taxon>
        <taxon>Embryophyta</taxon>
        <taxon>Tracheophyta</taxon>
        <taxon>Spermatophyta</taxon>
        <taxon>Magnoliopsida</taxon>
        <taxon>Liliopsida</taxon>
        <taxon>Dioscoreales</taxon>
        <taxon>Dioscoreaceae</taxon>
        <taxon>Dioscorea</taxon>
    </lineage>
</organism>
<comment type="caution">
    <text evidence="2">The sequence shown here is derived from an EMBL/GenBank/DDBJ whole genome shotgun (WGS) entry which is preliminary data.</text>
</comment>
<dbReference type="EMBL" id="JAGGNH010000005">
    <property type="protein sequence ID" value="KAJ0971845.1"/>
    <property type="molecule type" value="Genomic_DNA"/>
</dbReference>
<proteinExistence type="predicted"/>
<accession>A0A9D5CGP3</accession>
<name>A0A9D5CGP3_9LILI</name>
<reference evidence="2" key="1">
    <citation type="submission" date="2021-03" db="EMBL/GenBank/DDBJ databases">
        <authorList>
            <person name="Li Z."/>
            <person name="Yang C."/>
        </authorList>
    </citation>
    <scope>NUCLEOTIDE SEQUENCE</scope>
    <source>
        <strain evidence="2">Dzin_1.0</strain>
        <tissue evidence="2">Leaf</tissue>
    </source>
</reference>
<sequence length="228" mass="25005">MDSRFLEINLISAQGLKPPSGPLRRLQAFAVAWADPAAKLRTLSDRSGGENPNWNERFLFKVPAAFLAADSSSAVSVEIYASGGWCLPSALVGTVRILISNHHLLDRSPDVPSFAALGVRRPSGRLHGVLNFAATLLTRVSIIAAEALADCPAVAYRELMSESPRLRRRLPPPSPRRDVALKDRNRVVEDGKDLEERSDDGEATCGIGFQRRIHLCPSDENFQHFSAR</sequence>
<dbReference type="SMART" id="SM00239">
    <property type="entry name" value="C2"/>
    <property type="match status" value="1"/>
</dbReference>
<dbReference type="InterPro" id="IPR000008">
    <property type="entry name" value="C2_dom"/>
</dbReference>
<dbReference type="Gene3D" id="2.60.40.150">
    <property type="entry name" value="C2 domain"/>
    <property type="match status" value="1"/>
</dbReference>
<dbReference type="AlphaFoldDB" id="A0A9D5CGP3"/>
<evidence type="ECO:0000313" key="2">
    <source>
        <dbReference type="EMBL" id="KAJ0971845.1"/>
    </source>
</evidence>
<dbReference type="SUPFAM" id="SSF49562">
    <property type="entry name" value="C2 domain (Calcium/lipid-binding domain, CaLB)"/>
    <property type="match status" value="1"/>
</dbReference>
<reference evidence="2" key="2">
    <citation type="journal article" date="2022" name="Hortic Res">
        <title>The genome of Dioscorea zingiberensis sheds light on the biosynthesis, origin and evolution of the medicinally important diosgenin saponins.</title>
        <authorList>
            <person name="Li Y."/>
            <person name="Tan C."/>
            <person name="Li Z."/>
            <person name="Guo J."/>
            <person name="Li S."/>
            <person name="Chen X."/>
            <person name="Wang C."/>
            <person name="Dai X."/>
            <person name="Yang H."/>
            <person name="Song W."/>
            <person name="Hou L."/>
            <person name="Xu J."/>
            <person name="Tong Z."/>
            <person name="Xu A."/>
            <person name="Yuan X."/>
            <person name="Wang W."/>
            <person name="Yang Q."/>
            <person name="Chen L."/>
            <person name="Sun Z."/>
            <person name="Wang K."/>
            <person name="Pan B."/>
            <person name="Chen J."/>
            <person name="Bao Y."/>
            <person name="Liu F."/>
            <person name="Qi X."/>
            <person name="Gang D.R."/>
            <person name="Wen J."/>
            <person name="Li J."/>
        </authorList>
    </citation>
    <scope>NUCLEOTIDE SEQUENCE</scope>
    <source>
        <strain evidence="2">Dzin_1.0</strain>
    </source>
</reference>
<dbReference type="InterPro" id="IPR035892">
    <property type="entry name" value="C2_domain_sf"/>
</dbReference>
<dbReference type="InterPro" id="IPR044750">
    <property type="entry name" value="C2_SRC2/BAP"/>
</dbReference>
<dbReference type="PANTHER" id="PTHR32246">
    <property type="entry name" value="INGRESSION PROTEIN FIC1"/>
    <property type="match status" value="1"/>
</dbReference>